<dbReference type="GO" id="GO:0008270">
    <property type="term" value="F:zinc ion binding"/>
    <property type="evidence" value="ECO:0007669"/>
    <property type="project" value="UniProtKB-KW"/>
</dbReference>
<dbReference type="GO" id="GO:0005737">
    <property type="term" value="C:cytoplasm"/>
    <property type="evidence" value="ECO:0007669"/>
    <property type="project" value="TreeGrafter"/>
</dbReference>
<evidence type="ECO:0000256" key="2">
    <source>
        <dbReference type="ARBA" id="ARBA00022771"/>
    </source>
</evidence>
<dbReference type="CDD" id="cd06257">
    <property type="entry name" value="DnaJ"/>
    <property type="match status" value="1"/>
</dbReference>
<dbReference type="SMART" id="SM00355">
    <property type="entry name" value="ZnF_C2H2"/>
    <property type="match status" value="2"/>
</dbReference>
<evidence type="ECO:0000259" key="6">
    <source>
        <dbReference type="PROSITE" id="PS50076"/>
    </source>
</evidence>
<protein>
    <recommendedName>
        <fullName evidence="10">DnaJ-like protein</fullName>
    </recommendedName>
</protein>
<accession>A0A4Y9YB85</accession>
<feature type="domain" description="J" evidence="6">
    <location>
        <begin position="22"/>
        <end position="88"/>
    </location>
</feature>
<dbReference type="InterPro" id="IPR001623">
    <property type="entry name" value="DnaJ_domain"/>
</dbReference>
<sequence length="546" mass="60032">MGNRESTAHGAGSGPDDGGVPDYYALLEVDDNATADEIRRSFRRLALIHHPDKNPDNIDAATNTFATLQQAYEVLSDDQERAWYDSHRASLAPEPDARTVFEDVKRGAPPPRARDRGLTVRHLAQFFDASIYTGYDDGPNSFFTIYHNLFDRLAQEERQFADASSQHPSLGDATWPWVPANKDSKDRAARTFYNSWMNFVTAKDFAWADAWNINEAPDRRVRRLMERDNKRARDDARKEYNDTVRPDFVAQDWQKAQAMPDADDLEWAAAENEDEEWECVACGKSFRSEAAWDSHERSRKHLKAVDDLKRRMKEEGEELGLDGDGEEQNDESLGNAGEDEGTIEEPPETPAPQSDAEDAVNEPEEAHAADTDTDEDEEGSAARNANSSRAQSSSDTVHGDGDGEGGAAQSTSKRKTKAKPPRAPSPEVLTKSQLKAKALSEQASVASSTVAALDPAAEVDDVPQESATTPTPQLSKRDKRRAREAAKATRADAAGAAVNERCNVCKSEFDSRTKLFAHIKTTGHAAATVVDEGRSGGAKKGKKGKK</sequence>
<dbReference type="InterPro" id="IPR018253">
    <property type="entry name" value="DnaJ_domain_CS"/>
</dbReference>
<evidence type="ECO:0000313" key="8">
    <source>
        <dbReference type="EMBL" id="TFY59422.1"/>
    </source>
</evidence>
<dbReference type="PROSITE" id="PS50157">
    <property type="entry name" value="ZINC_FINGER_C2H2_2"/>
    <property type="match status" value="1"/>
</dbReference>
<feature type="compositionally biased region" description="Acidic residues" evidence="5">
    <location>
        <begin position="316"/>
        <end position="330"/>
    </location>
</feature>
<dbReference type="InterPro" id="IPR036869">
    <property type="entry name" value="J_dom_sf"/>
</dbReference>
<dbReference type="PANTHER" id="PTHR44029">
    <property type="entry name" value="DNAJ HOMOLOG SUBFAMILY C MEMBER 21"/>
    <property type="match status" value="1"/>
</dbReference>
<dbReference type="SMART" id="SM00451">
    <property type="entry name" value="ZnF_U1"/>
    <property type="match status" value="1"/>
</dbReference>
<feature type="compositionally biased region" description="Polar residues" evidence="5">
    <location>
        <begin position="441"/>
        <end position="450"/>
    </location>
</feature>
<feature type="region of interest" description="Disordered" evidence="5">
    <location>
        <begin position="1"/>
        <end position="22"/>
    </location>
</feature>
<evidence type="ECO:0000256" key="3">
    <source>
        <dbReference type="ARBA" id="ARBA00022833"/>
    </source>
</evidence>
<organism evidence="8 9">
    <name type="scientific">Rhodofomes roseus</name>
    <dbReference type="NCBI Taxonomy" id="34475"/>
    <lineage>
        <taxon>Eukaryota</taxon>
        <taxon>Fungi</taxon>
        <taxon>Dikarya</taxon>
        <taxon>Basidiomycota</taxon>
        <taxon>Agaricomycotina</taxon>
        <taxon>Agaricomycetes</taxon>
        <taxon>Polyporales</taxon>
        <taxon>Rhodofomes</taxon>
    </lineage>
</organism>
<dbReference type="InterPro" id="IPR054076">
    <property type="entry name" value="ZUO1-like_ZHD"/>
</dbReference>
<dbReference type="PRINTS" id="PR00625">
    <property type="entry name" value="JDOMAIN"/>
</dbReference>
<dbReference type="Gene3D" id="3.30.160.60">
    <property type="entry name" value="Classic Zinc Finger"/>
    <property type="match status" value="1"/>
</dbReference>
<dbReference type="InterPro" id="IPR013087">
    <property type="entry name" value="Znf_C2H2_type"/>
</dbReference>
<dbReference type="Proteomes" id="UP000298390">
    <property type="component" value="Unassembled WGS sequence"/>
</dbReference>
<feature type="region of interest" description="Disordered" evidence="5">
    <location>
        <begin position="316"/>
        <end position="496"/>
    </location>
</feature>
<dbReference type="PROSITE" id="PS50076">
    <property type="entry name" value="DNAJ_2"/>
    <property type="match status" value="1"/>
</dbReference>
<dbReference type="AlphaFoldDB" id="A0A4Y9YB85"/>
<evidence type="ECO:0000256" key="1">
    <source>
        <dbReference type="ARBA" id="ARBA00022723"/>
    </source>
</evidence>
<dbReference type="PROSITE" id="PS00636">
    <property type="entry name" value="DNAJ_1"/>
    <property type="match status" value="1"/>
</dbReference>
<dbReference type="Gene3D" id="1.10.287.110">
    <property type="entry name" value="DnaJ domain"/>
    <property type="match status" value="1"/>
</dbReference>
<evidence type="ECO:0000256" key="4">
    <source>
        <dbReference type="PROSITE-ProRule" id="PRU00042"/>
    </source>
</evidence>
<gene>
    <name evidence="8" type="ORF">EVJ58_g5782</name>
</gene>
<dbReference type="SUPFAM" id="SSF46565">
    <property type="entry name" value="Chaperone J-domain"/>
    <property type="match status" value="1"/>
</dbReference>
<name>A0A4Y9YB85_9APHY</name>
<dbReference type="InterPro" id="IPR036236">
    <property type="entry name" value="Znf_C2H2_sf"/>
</dbReference>
<proteinExistence type="predicted"/>
<dbReference type="GO" id="GO:0003676">
    <property type="term" value="F:nucleic acid binding"/>
    <property type="evidence" value="ECO:0007669"/>
    <property type="project" value="InterPro"/>
</dbReference>
<evidence type="ECO:0000313" key="9">
    <source>
        <dbReference type="Proteomes" id="UP000298390"/>
    </source>
</evidence>
<feature type="compositionally biased region" description="Polar residues" evidence="5">
    <location>
        <begin position="465"/>
        <end position="474"/>
    </location>
</feature>
<reference evidence="8 9" key="1">
    <citation type="submission" date="2019-01" db="EMBL/GenBank/DDBJ databases">
        <title>Genome sequencing of the rare red list fungi Fomitopsis rosea.</title>
        <authorList>
            <person name="Buettner E."/>
            <person name="Kellner H."/>
        </authorList>
    </citation>
    <scope>NUCLEOTIDE SEQUENCE [LARGE SCALE GENOMIC DNA]</scope>
    <source>
        <strain evidence="8 9">DSM 105464</strain>
    </source>
</reference>
<keyword evidence="1" id="KW-0479">Metal-binding</keyword>
<dbReference type="Pfam" id="PF12171">
    <property type="entry name" value="zf-C2H2_jaz"/>
    <property type="match status" value="1"/>
</dbReference>
<dbReference type="Pfam" id="PF00226">
    <property type="entry name" value="DnaJ"/>
    <property type="match status" value="1"/>
</dbReference>
<keyword evidence="2 4" id="KW-0863">Zinc-finger</keyword>
<evidence type="ECO:0000256" key="5">
    <source>
        <dbReference type="SAM" id="MobiDB-lite"/>
    </source>
</evidence>
<feature type="domain" description="C2H2-type" evidence="7">
    <location>
        <begin position="277"/>
        <end position="301"/>
    </location>
</feature>
<feature type="compositionally biased region" description="Low complexity" evidence="5">
    <location>
        <begin position="381"/>
        <end position="394"/>
    </location>
</feature>
<keyword evidence="3" id="KW-0862">Zinc</keyword>
<dbReference type="STRING" id="34475.A0A4Y9YB85"/>
<dbReference type="EMBL" id="SEKV01000304">
    <property type="protein sequence ID" value="TFY59422.1"/>
    <property type="molecule type" value="Genomic_DNA"/>
</dbReference>
<evidence type="ECO:0000259" key="7">
    <source>
        <dbReference type="PROSITE" id="PS50157"/>
    </source>
</evidence>
<dbReference type="InterPro" id="IPR051964">
    <property type="entry name" value="Chaperone_stress_response"/>
</dbReference>
<dbReference type="Pfam" id="PF21884">
    <property type="entry name" value="ZUO1-like_ZHD"/>
    <property type="match status" value="1"/>
</dbReference>
<dbReference type="InterPro" id="IPR003604">
    <property type="entry name" value="Matrin/U1-like-C_Znf_C2H2"/>
</dbReference>
<feature type="compositionally biased region" description="Basic and acidic residues" evidence="5">
    <location>
        <begin position="481"/>
        <end position="490"/>
    </location>
</feature>
<dbReference type="PROSITE" id="PS00028">
    <property type="entry name" value="ZINC_FINGER_C2H2_1"/>
    <property type="match status" value="2"/>
</dbReference>
<dbReference type="SUPFAM" id="SSF57667">
    <property type="entry name" value="beta-beta-alpha zinc fingers"/>
    <property type="match status" value="1"/>
</dbReference>
<feature type="compositionally biased region" description="Acidic residues" evidence="5">
    <location>
        <begin position="337"/>
        <end position="347"/>
    </location>
</feature>
<evidence type="ECO:0008006" key="10">
    <source>
        <dbReference type="Google" id="ProtNLM"/>
    </source>
</evidence>
<comment type="caution">
    <text evidence="8">The sequence shown here is derived from an EMBL/GenBank/DDBJ whole genome shotgun (WGS) entry which is preliminary data.</text>
</comment>
<dbReference type="PANTHER" id="PTHR44029:SF1">
    <property type="entry name" value="DNAJ HOMOLOG SUBFAMILY C MEMBER 21"/>
    <property type="match status" value="1"/>
</dbReference>
<dbReference type="SMART" id="SM00271">
    <property type="entry name" value="DnaJ"/>
    <property type="match status" value="1"/>
</dbReference>
<dbReference type="InterPro" id="IPR022755">
    <property type="entry name" value="Znf_C2H2_jaz"/>
</dbReference>